<dbReference type="EMBL" id="KK198760">
    <property type="protein sequence ID" value="KCW60937.1"/>
    <property type="molecule type" value="Genomic_DNA"/>
</dbReference>
<sequence>MTPLLHPHPSTRAHLPGRTPTSQSSCGQGCSIDRPDLDHHNHSHENPKPHQYYNCKTPHHHHHRRCCWRRWQRLRIAQNPLLSLRSPPLEGRKTYLPNA</sequence>
<dbReference type="Gramene" id="KCW60937">
    <property type="protein sequence ID" value="KCW60937"/>
    <property type="gene ID" value="EUGRSUZ_H03670"/>
</dbReference>
<gene>
    <name evidence="2" type="ORF">EUGRSUZ_H03670</name>
</gene>
<organism evidence="2">
    <name type="scientific">Eucalyptus grandis</name>
    <name type="common">Flooded gum</name>
    <dbReference type="NCBI Taxonomy" id="71139"/>
    <lineage>
        <taxon>Eukaryota</taxon>
        <taxon>Viridiplantae</taxon>
        <taxon>Streptophyta</taxon>
        <taxon>Embryophyta</taxon>
        <taxon>Tracheophyta</taxon>
        <taxon>Spermatophyta</taxon>
        <taxon>Magnoliopsida</taxon>
        <taxon>eudicotyledons</taxon>
        <taxon>Gunneridae</taxon>
        <taxon>Pentapetalae</taxon>
        <taxon>rosids</taxon>
        <taxon>malvids</taxon>
        <taxon>Myrtales</taxon>
        <taxon>Myrtaceae</taxon>
        <taxon>Myrtoideae</taxon>
        <taxon>Eucalypteae</taxon>
        <taxon>Eucalyptus</taxon>
    </lineage>
</organism>
<proteinExistence type="predicted"/>
<feature type="compositionally biased region" description="Basic and acidic residues" evidence="1">
    <location>
        <begin position="33"/>
        <end position="48"/>
    </location>
</feature>
<dbReference type="AlphaFoldDB" id="A0A059B416"/>
<name>A0A059B416_EUCGR</name>
<feature type="region of interest" description="Disordered" evidence="1">
    <location>
        <begin position="1"/>
        <end position="58"/>
    </location>
</feature>
<dbReference type="InParanoid" id="A0A059B416"/>
<evidence type="ECO:0000256" key="1">
    <source>
        <dbReference type="SAM" id="MobiDB-lite"/>
    </source>
</evidence>
<accession>A0A059B416</accession>
<feature type="compositionally biased region" description="Polar residues" evidence="1">
    <location>
        <begin position="19"/>
        <end position="28"/>
    </location>
</feature>
<reference evidence="2" key="1">
    <citation type="submission" date="2013-07" db="EMBL/GenBank/DDBJ databases">
        <title>The genome of Eucalyptus grandis.</title>
        <authorList>
            <person name="Schmutz J."/>
            <person name="Hayes R."/>
            <person name="Myburg A."/>
            <person name="Tuskan G."/>
            <person name="Grattapaglia D."/>
            <person name="Rokhsar D.S."/>
        </authorList>
    </citation>
    <scope>NUCLEOTIDE SEQUENCE</scope>
    <source>
        <tissue evidence="2">Leaf extractions</tissue>
    </source>
</reference>
<protein>
    <submittedName>
        <fullName evidence="2">Uncharacterized protein</fullName>
    </submittedName>
</protein>
<evidence type="ECO:0000313" key="2">
    <source>
        <dbReference type="EMBL" id="KCW60937.1"/>
    </source>
</evidence>